<dbReference type="AlphaFoldDB" id="A0A975B247"/>
<reference evidence="1" key="2">
    <citation type="submission" date="2021-04" db="EMBL/GenBank/DDBJ databases">
        <title>Isolation and characterization of a novel species of the genus Sulfurimonas.</title>
        <authorList>
            <person name="Fukui M."/>
        </authorList>
    </citation>
    <scope>NUCLEOTIDE SEQUENCE</scope>
    <source>
        <strain evidence="1">H1576</strain>
    </source>
</reference>
<protein>
    <recommendedName>
        <fullName evidence="3">Periplasmic protein</fullName>
    </recommendedName>
</protein>
<evidence type="ECO:0008006" key="3">
    <source>
        <dbReference type="Google" id="ProtNLM"/>
    </source>
</evidence>
<reference evidence="1" key="1">
    <citation type="submission" date="2019-11" db="EMBL/GenBank/DDBJ databases">
        <authorList>
            <person name="Kojima H."/>
        </authorList>
    </citation>
    <scope>NUCLEOTIDE SEQUENCE</scope>
    <source>
        <strain evidence="1">H1576</strain>
    </source>
</reference>
<dbReference type="EMBL" id="CP046072">
    <property type="protein sequence ID" value="QSZ42760.1"/>
    <property type="molecule type" value="Genomic_DNA"/>
</dbReference>
<dbReference type="Proteomes" id="UP000671852">
    <property type="component" value="Chromosome"/>
</dbReference>
<organism evidence="1 2">
    <name type="scientific">Sulfurimonas aquatica</name>
    <dbReference type="NCBI Taxonomy" id="2672570"/>
    <lineage>
        <taxon>Bacteria</taxon>
        <taxon>Pseudomonadati</taxon>
        <taxon>Campylobacterota</taxon>
        <taxon>Epsilonproteobacteria</taxon>
        <taxon>Campylobacterales</taxon>
        <taxon>Sulfurimonadaceae</taxon>
        <taxon>Sulfurimonas</taxon>
    </lineage>
</organism>
<evidence type="ECO:0000313" key="2">
    <source>
        <dbReference type="Proteomes" id="UP000671852"/>
    </source>
</evidence>
<gene>
    <name evidence="1" type="ORF">GJV85_11760</name>
</gene>
<sequence>MVRLLICFFLTFSFSYSNEIDFLEEVIVEDDPLTKKVKSFLDKATYDENQEFINVIFEPKSSFYVNNRVDSVKVVQTLKENGLLELFFKSPRELRLNFKTSGSPLFFVKIMEDTLRNIGYYRYVTVASNLDASEFTWNINLMSEYVTDPLILQQELAKSGCKIIDLQRNSQVEWTYIVDMVGGYLNVTKVDAKESLTLKHSIYVHWLDVSEVASLEIQSSRRNRWYPDIAYYDASLHLLKVVKKETIHKSIRLNIPQTTKYIKVGDLYTLKNIKDELVVYPIEVK</sequence>
<evidence type="ECO:0000313" key="1">
    <source>
        <dbReference type="EMBL" id="QSZ42760.1"/>
    </source>
</evidence>
<proteinExistence type="predicted"/>
<dbReference type="RefSeq" id="WP_207561571.1">
    <property type="nucleotide sequence ID" value="NZ_CP046072.1"/>
</dbReference>
<keyword evidence="2" id="KW-1185">Reference proteome</keyword>
<accession>A0A975B247</accession>
<dbReference type="KEGG" id="saqt:GJV85_11760"/>
<name>A0A975B247_9BACT</name>